<dbReference type="PANTHER" id="PTHR34874:SF3">
    <property type="entry name" value="SULFURTRANSFERASE TUSD"/>
    <property type="match status" value="1"/>
</dbReference>
<organism evidence="5 6">
    <name type="scientific">Buchnera aphidicola</name>
    <name type="common">Aphis glycines</name>
    <dbReference type="NCBI Taxonomy" id="1265350"/>
    <lineage>
        <taxon>Bacteria</taxon>
        <taxon>Pseudomonadati</taxon>
        <taxon>Pseudomonadota</taxon>
        <taxon>Gammaproteobacteria</taxon>
        <taxon>Enterobacterales</taxon>
        <taxon>Erwiniaceae</taxon>
        <taxon>Buchnera</taxon>
    </lineage>
</organism>
<reference evidence="5 6" key="1">
    <citation type="journal article" date="2015" name="J Genomics">
        <title>Whole Genome Sequence of the Soybean Aphid Endosymbiont Buchnera aphidicola and Genetic Differentiation among Biotype-Specific Strains.</title>
        <authorList>
            <person name="Cassone B.J."/>
            <person name="Wenger J.A."/>
            <person name="Michel A.P."/>
        </authorList>
    </citation>
    <scope>NUCLEOTIDE SEQUENCE [LARGE SCALE GENOMIC DNA]</scope>
    <source>
        <strain evidence="5 6">BAg</strain>
    </source>
</reference>
<dbReference type="InterPro" id="IPR027396">
    <property type="entry name" value="DsrEFH-like"/>
</dbReference>
<dbReference type="RefSeq" id="WP_053940451.1">
    <property type="nucleotide sequence ID" value="NZ_CP009253.1"/>
</dbReference>
<dbReference type="PANTHER" id="PTHR34874">
    <property type="entry name" value="PROTEIN YCHN"/>
    <property type="match status" value="1"/>
</dbReference>
<proteinExistence type="inferred from homology"/>
<dbReference type="NCBIfam" id="TIGR03012">
    <property type="entry name" value="sulf_tusD_dsrE"/>
    <property type="match status" value="1"/>
</dbReference>
<evidence type="ECO:0000256" key="2">
    <source>
        <dbReference type="ARBA" id="ARBA00007067"/>
    </source>
</evidence>
<keyword evidence="3" id="KW-0963">Cytoplasm</keyword>
<keyword evidence="4 5" id="KW-0808">Transferase</keyword>
<dbReference type="PATRIC" id="fig|1265350.3.peg.519"/>
<dbReference type="NCBIfam" id="NF001237">
    <property type="entry name" value="PRK00207.1"/>
    <property type="match status" value="1"/>
</dbReference>
<protein>
    <submittedName>
        <fullName evidence="5">Sulfurtransferase</fullName>
    </submittedName>
</protein>
<dbReference type="STRING" id="1265350.IX46_02740"/>
<gene>
    <name evidence="5" type="ORF">IX46_02740</name>
</gene>
<dbReference type="GO" id="GO:0016783">
    <property type="term" value="F:sulfurtransferase activity"/>
    <property type="evidence" value="ECO:0007669"/>
    <property type="project" value="InterPro"/>
</dbReference>
<dbReference type="OrthoDB" id="9787483at2"/>
<sequence>MKYTVLVTGSAYGTQNSSTAFLFCESLIKMHHVLNSVFFYCDGVLNSNIINKTPSDEFDLIQGWQVLYQKHDVKLYVCTTAAERRGIVEDNYTVHYKKGNLSPCFQLSGLLELGHAIYISDRIIQF</sequence>
<evidence type="ECO:0000256" key="3">
    <source>
        <dbReference type="ARBA" id="ARBA00022490"/>
    </source>
</evidence>
<dbReference type="Pfam" id="PF02635">
    <property type="entry name" value="DsrE"/>
    <property type="match status" value="1"/>
</dbReference>
<comment type="subcellular location">
    <subcellularLocation>
        <location evidence="1">Cytoplasm</location>
    </subcellularLocation>
</comment>
<evidence type="ECO:0000256" key="4">
    <source>
        <dbReference type="ARBA" id="ARBA00022679"/>
    </source>
</evidence>
<dbReference type="SUPFAM" id="SSF75169">
    <property type="entry name" value="DsrEFH-like"/>
    <property type="match status" value="1"/>
</dbReference>
<dbReference type="KEGG" id="baph:IX46_02740"/>
<name>A0A0M3RSM2_9GAMM</name>
<dbReference type="GO" id="GO:0002143">
    <property type="term" value="P:tRNA wobble position uridine thiolation"/>
    <property type="evidence" value="ECO:0007669"/>
    <property type="project" value="TreeGrafter"/>
</dbReference>
<dbReference type="EMBL" id="CP009253">
    <property type="protein sequence ID" value="ALD15456.1"/>
    <property type="molecule type" value="Genomic_DNA"/>
</dbReference>
<dbReference type="Gene3D" id="3.40.1260.10">
    <property type="entry name" value="DsrEFH-like"/>
    <property type="match status" value="1"/>
</dbReference>
<dbReference type="InterPro" id="IPR003787">
    <property type="entry name" value="Sulphur_relay_DsrE/F-like"/>
</dbReference>
<dbReference type="GO" id="GO:0097163">
    <property type="term" value="F:sulfur carrier activity"/>
    <property type="evidence" value="ECO:0007669"/>
    <property type="project" value="TreeGrafter"/>
</dbReference>
<dbReference type="Proteomes" id="UP000066321">
    <property type="component" value="Chromosome"/>
</dbReference>
<comment type="similarity">
    <text evidence="2">Belongs to the DsrE/TusD family.</text>
</comment>
<evidence type="ECO:0000313" key="6">
    <source>
        <dbReference type="Proteomes" id="UP000066321"/>
    </source>
</evidence>
<dbReference type="AlphaFoldDB" id="A0A0M3RSM2"/>
<accession>A0A0M3RSM2</accession>
<dbReference type="GO" id="GO:1990228">
    <property type="term" value="C:sulfurtransferase complex"/>
    <property type="evidence" value="ECO:0007669"/>
    <property type="project" value="TreeGrafter"/>
</dbReference>
<dbReference type="InterPro" id="IPR017463">
    <property type="entry name" value="Sulphur_relay_TusD/DsrE"/>
</dbReference>
<evidence type="ECO:0000256" key="1">
    <source>
        <dbReference type="ARBA" id="ARBA00004496"/>
    </source>
</evidence>
<evidence type="ECO:0000313" key="5">
    <source>
        <dbReference type="EMBL" id="ALD15456.1"/>
    </source>
</evidence>